<dbReference type="InterPro" id="IPR027377">
    <property type="entry name" value="ZAR1/RTP1-5-like_Znf-3CxxC"/>
</dbReference>
<organism evidence="9 10">
    <name type="scientific">Polypterus senegalus</name>
    <name type="common">Senegal bichir</name>
    <dbReference type="NCBI Taxonomy" id="55291"/>
    <lineage>
        <taxon>Eukaryota</taxon>
        <taxon>Metazoa</taxon>
        <taxon>Chordata</taxon>
        <taxon>Craniata</taxon>
        <taxon>Vertebrata</taxon>
        <taxon>Euteleostomi</taxon>
        <taxon>Actinopterygii</taxon>
        <taxon>Polypteriformes</taxon>
        <taxon>Polypteridae</taxon>
        <taxon>Polypterus</taxon>
    </lineage>
</organism>
<evidence type="ECO:0000313" key="10">
    <source>
        <dbReference type="Proteomes" id="UP000886611"/>
    </source>
</evidence>
<evidence type="ECO:0000256" key="2">
    <source>
        <dbReference type="ARBA" id="ARBA00022692"/>
    </source>
</evidence>
<keyword evidence="4" id="KW-0863">Zinc-finger</keyword>
<dbReference type="GO" id="GO:0008270">
    <property type="term" value="F:zinc ion binding"/>
    <property type="evidence" value="ECO:0007669"/>
    <property type="project" value="UniProtKB-KW"/>
</dbReference>
<evidence type="ECO:0000256" key="6">
    <source>
        <dbReference type="ARBA" id="ARBA00022989"/>
    </source>
</evidence>
<comment type="caution">
    <text evidence="9">The sequence shown here is derived from an EMBL/GenBank/DDBJ whole genome shotgun (WGS) entry which is preliminary data.</text>
</comment>
<feature type="non-terminal residue" evidence="9">
    <location>
        <position position="1"/>
    </location>
</feature>
<keyword evidence="2" id="KW-0812">Transmembrane</keyword>
<proteinExistence type="predicted"/>
<name>A0A8X7XAH5_POLSE</name>
<feature type="non-terminal residue" evidence="9">
    <location>
        <position position="232"/>
    </location>
</feature>
<keyword evidence="7" id="KW-0472">Membrane</keyword>
<dbReference type="EMBL" id="JAATIS010003638">
    <property type="protein sequence ID" value="KAG2464572.1"/>
    <property type="molecule type" value="Genomic_DNA"/>
</dbReference>
<sequence>MDMFDELLDTELDNDDPWTFNFNYGMDPNLTEPEKRRGWKTYRRDVQAERAICLRVWGAFRLNPKETRVMDPRLKADDSPYRVTETPGSRLMLEPLSGHQLPGLMDGRDAPGSMRKAVFKFTCSNCSKWWPSGRSLILFRYRRRTNGSGTVILRPLKQACRKCQGPYELPGFCKEKVKKCLLALISHIKKNCYGYKSSNSNMDDSVKPVWTKPHEVSFCEACRLGICRQDRE</sequence>
<dbReference type="GO" id="GO:0051205">
    <property type="term" value="P:protein insertion into membrane"/>
    <property type="evidence" value="ECO:0007669"/>
    <property type="project" value="TreeGrafter"/>
</dbReference>
<comment type="subcellular location">
    <subcellularLocation>
        <location evidence="1">Membrane</location>
        <topology evidence="1">Single-pass membrane protein</topology>
    </subcellularLocation>
</comment>
<dbReference type="Pfam" id="PF13695">
    <property type="entry name" value="Zn_ribbon_3CxxC"/>
    <property type="match status" value="1"/>
</dbReference>
<evidence type="ECO:0000313" key="9">
    <source>
        <dbReference type="EMBL" id="KAG2464572.1"/>
    </source>
</evidence>
<dbReference type="SMART" id="SM01328">
    <property type="entry name" value="zf-3CxxC"/>
    <property type="match status" value="1"/>
</dbReference>
<evidence type="ECO:0000256" key="5">
    <source>
        <dbReference type="ARBA" id="ARBA00022833"/>
    </source>
</evidence>
<keyword evidence="6" id="KW-1133">Transmembrane helix</keyword>
<gene>
    <name evidence="9" type="primary">Rtp3</name>
    <name evidence="9" type="ORF">GTO96_0003525</name>
</gene>
<feature type="domain" description="3CxxC-type" evidence="8">
    <location>
        <begin position="115"/>
        <end position="225"/>
    </location>
</feature>
<accession>A0A8X7XAH5</accession>
<evidence type="ECO:0000256" key="7">
    <source>
        <dbReference type="ARBA" id="ARBA00023136"/>
    </source>
</evidence>
<dbReference type="PANTHER" id="PTHR14402:SF20">
    <property type="entry name" value="RECEPTOR-TRANSPORTING PROTEIN 2"/>
    <property type="match status" value="1"/>
</dbReference>
<evidence type="ECO:0000256" key="3">
    <source>
        <dbReference type="ARBA" id="ARBA00022723"/>
    </source>
</evidence>
<evidence type="ECO:0000259" key="8">
    <source>
        <dbReference type="SMART" id="SM01328"/>
    </source>
</evidence>
<reference evidence="9 10" key="1">
    <citation type="journal article" date="2021" name="Cell">
        <title>Tracing the genetic footprints of vertebrate landing in non-teleost ray-finned fishes.</title>
        <authorList>
            <person name="Bi X."/>
            <person name="Wang K."/>
            <person name="Yang L."/>
            <person name="Pan H."/>
            <person name="Jiang H."/>
            <person name="Wei Q."/>
            <person name="Fang M."/>
            <person name="Yu H."/>
            <person name="Zhu C."/>
            <person name="Cai Y."/>
            <person name="He Y."/>
            <person name="Gan X."/>
            <person name="Zeng H."/>
            <person name="Yu D."/>
            <person name="Zhu Y."/>
            <person name="Jiang H."/>
            <person name="Qiu Q."/>
            <person name="Yang H."/>
            <person name="Zhang Y.E."/>
            <person name="Wang W."/>
            <person name="Zhu M."/>
            <person name="He S."/>
            <person name="Zhang G."/>
        </authorList>
    </citation>
    <scope>NUCLEOTIDE SEQUENCE [LARGE SCALE GENOMIC DNA]</scope>
    <source>
        <strain evidence="9">Bchr_013</strain>
    </source>
</reference>
<evidence type="ECO:0000256" key="4">
    <source>
        <dbReference type="ARBA" id="ARBA00022771"/>
    </source>
</evidence>
<dbReference type="InterPro" id="IPR026096">
    <property type="entry name" value="R-trans_p"/>
</dbReference>
<evidence type="ECO:0000256" key="1">
    <source>
        <dbReference type="ARBA" id="ARBA00004167"/>
    </source>
</evidence>
<keyword evidence="5" id="KW-0862">Zinc</keyword>
<dbReference type="GO" id="GO:0006612">
    <property type="term" value="P:protein targeting to membrane"/>
    <property type="evidence" value="ECO:0007669"/>
    <property type="project" value="TreeGrafter"/>
</dbReference>
<keyword evidence="3" id="KW-0479">Metal-binding</keyword>
<dbReference type="Proteomes" id="UP000886611">
    <property type="component" value="Unassembled WGS sequence"/>
</dbReference>
<protein>
    <submittedName>
        <fullName evidence="9">RTP3 protein</fullName>
    </submittedName>
</protein>
<dbReference type="GO" id="GO:0016020">
    <property type="term" value="C:membrane"/>
    <property type="evidence" value="ECO:0007669"/>
    <property type="project" value="UniProtKB-SubCell"/>
</dbReference>
<dbReference type="GO" id="GO:0031849">
    <property type="term" value="F:olfactory receptor binding"/>
    <property type="evidence" value="ECO:0007669"/>
    <property type="project" value="TreeGrafter"/>
</dbReference>
<keyword evidence="10" id="KW-1185">Reference proteome</keyword>
<dbReference type="PANTHER" id="PTHR14402">
    <property type="entry name" value="RECEPTOR TRANSPORTING PROTEIN"/>
    <property type="match status" value="1"/>
</dbReference>
<dbReference type="AlphaFoldDB" id="A0A8X7XAH5"/>